<dbReference type="PANTHER" id="PTHR30435">
    <property type="entry name" value="FLAGELLAR PROTEIN"/>
    <property type="match status" value="1"/>
</dbReference>
<evidence type="ECO:0000259" key="7">
    <source>
        <dbReference type="Pfam" id="PF00460"/>
    </source>
</evidence>
<protein>
    <recommendedName>
        <fullName evidence="3 5">Flagellar hook protein FlgE</fullName>
    </recommendedName>
</protein>
<dbReference type="PANTHER" id="PTHR30435:SF1">
    <property type="entry name" value="FLAGELLAR HOOK PROTEIN FLGE"/>
    <property type="match status" value="1"/>
</dbReference>
<dbReference type="NCBIfam" id="TIGR03506">
    <property type="entry name" value="FlgEFG_subfam"/>
    <property type="match status" value="1"/>
</dbReference>
<evidence type="ECO:0000256" key="3">
    <source>
        <dbReference type="ARBA" id="ARBA00019015"/>
    </source>
</evidence>
<dbReference type="RefSeq" id="WP_342848805.1">
    <property type="nucleotide sequence ID" value="NZ_JBBMQO010000007.1"/>
</dbReference>
<name>A0ABU9T8Q4_9HYPH</name>
<dbReference type="SUPFAM" id="SSF117143">
    <property type="entry name" value="Flagellar hook protein flgE"/>
    <property type="match status" value="1"/>
</dbReference>
<evidence type="ECO:0000313" key="11">
    <source>
        <dbReference type="EMBL" id="MEM5502498.1"/>
    </source>
</evidence>
<dbReference type="InterPro" id="IPR001444">
    <property type="entry name" value="Flag_bb_rod_N"/>
</dbReference>
<feature type="region of interest" description="Disordered" evidence="6">
    <location>
        <begin position="165"/>
        <end position="193"/>
    </location>
</feature>
<dbReference type="InterPro" id="IPR037058">
    <property type="entry name" value="Falgellar_hook_FlgE_sf"/>
</dbReference>
<dbReference type="Pfam" id="PF00460">
    <property type="entry name" value="Flg_bb_rod"/>
    <property type="match status" value="1"/>
</dbReference>
<comment type="caution">
    <text evidence="11">The sequence shown here is derived from an EMBL/GenBank/DDBJ whole genome shotgun (WGS) entry which is preliminary data.</text>
</comment>
<evidence type="ECO:0000259" key="10">
    <source>
        <dbReference type="Pfam" id="PF22692"/>
    </source>
</evidence>
<dbReference type="PROSITE" id="PS00588">
    <property type="entry name" value="FLAGELLA_BB_ROD"/>
    <property type="match status" value="1"/>
</dbReference>
<keyword evidence="4 5" id="KW-0975">Bacterial flagellum</keyword>
<dbReference type="Gene3D" id="2.60.98.20">
    <property type="entry name" value="Flagellar hook protein FlgE"/>
    <property type="match status" value="1"/>
</dbReference>
<comment type="similarity">
    <text evidence="2 5">Belongs to the flagella basal body rod proteins family.</text>
</comment>
<keyword evidence="12" id="KW-1185">Reference proteome</keyword>
<evidence type="ECO:0000256" key="2">
    <source>
        <dbReference type="ARBA" id="ARBA00009677"/>
    </source>
</evidence>
<comment type="function">
    <text evidence="5">A flexible structure which links the flagellar filament to the drive apparatus in the basal body.</text>
</comment>
<dbReference type="Pfam" id="PF06429">
    <property type="entry name" value="Flg_bbr_C"/>
    <property type="match status" value="1"/>
</dbReference>
<feature type="domain" description="Flagellar basal body rod protein N-terminal" evidence="7">
    <location>
        <begin position="7"/>
        <end position="37"/>
    </location>
</feature>
<dbReference type="InterPro" id="IPR037925">
    <property type="entry name" value="FlgE/F/G-like"/>
</dbReference>
<dbReference type="EMBL" id="JBBMQO010000007">
    <property type="protein sequence ID" value="MEM5502498.1"/>
    <property type="molecule type" value="Genomic_DNA"/>
</dbReference>
<proteinExistence type="inferred from homology"/>
<keyword evidence="11" id="KW-0282">Flagellum</keyword>
<dbReference type="Pfam" id="PF07559">
    <property type="entry name" value="FlgE_D2"/>
    <property type="match status" value="1"/>
</dbReference>
<organism evidence="11 12">
    <name type="scientific">Ahrensia kielensis</name>
    <dbReference type="NCBI Taxonomy" id="76980"/>
    <lineage>
        <taxon>Bacteria</taxon>
        <taxon>Pseudomonadati</taxon>
        <taxon>Pseudomonadota</taxon>
        <taxon>Alphaproteobacteria</taxon>
        <taxon>Hyphomicrobiales</taxon>
        <taxon>Ahrensiaceae</taxon>
        <taxon>Ahrensia</taxon>
    </lineage>
</organism>
<evidence type="ECO:0000259" key="8">
    <source>
        <dbReference type="Pfam" id="PF06429"/>
    </source>
</evidence>
<dbReference type="InterPro" id="IPR010930">
    <property type="entry name" value="Flg_bb/hook_C_dom"/>
</dbReference>
<dbReference type="Pfam" id="PF22692">
    <property type="entry name" value="LlgE_F_G_D1"/>
    <property type="match status" value="1"/>
</dbReference>
<evidence type="ECO:0000256" key="5">
    <source>
        <dbReference type="RuleBase" id="RU362116"/>
    </source>
</evidence>
<dbReference type="InterPro" id="IPR019776">
    <property type="entry name" value="Flagellar_basal_body_rod_CS"/>
</dbReference>
<feature type="domain" description="Flagellar basal-body/hook protein C-terminal" evidence="8">
    <location>
        <begin position="388"/>
        <end position="432"/>
    </location>
</feature>
<evidence type="ECO:0000256" key="4">
    <source>
        <dbReference type="ARBA" id="ARBA00023143"/>
    </source>
</evidence>
<evidence type="ECO:0000256" key="6">
    <source>
        <dbReference type="SAM" id="MobiDB-lite"/>
    </source>
</evidence>
<feature type="domain" description="Flagellar hook protein FlgE D2" evidence="9">
    <location>
        <begin position="183"/>
        <end position="313"/>
    </location>
</feature>
<evidence type="ECO:0000313" key="12">
    <source>
        <dbReference type="Proteomes" id="UP001477870"/>
    </source>
</evidence>
<keyword evidence="11" id="KW-0969">Cilium</keyword>
<dbReference type="Proteomes" id="UP001477870">
    <property type="component" value="Unassembled WGS sequence"/>
</dbReference>
<feature type="domain" description="Flagellar hook protein FlgE/F/G-like D1" evidence="10">
    <location>
        <begin position="84"/>
        <end position="167"/>
    </location>
</feature>
<evidence type="ECO:0000256" key="1">
    <source>
        <dbReference type="ARBA" id="ARBA00004117"/>
    </source>
</evidence>
<comment type="subcellular location">
    <subcellularLocation>
        <location evidence="1 5">Bacterial flagellum basal body</location>
    </subcellularLocation>
</comment>
<reference evidence="11 12" key="1">
    <citation type="submission" date="2024-03" db="EMBL/GenBank/DDBJ databases">
        <title>Community enrichment and isolation of bacterial strains for fucoidan degradation.</title>
        <authorList>
            <person name="Sichert A."/>
        </authorList>
    </citation>
    <scope>NUCLEOTIDE SEQUENCE [LARGE SCALE GENOMIC DNA]</scope>
    <source>
        <strain evidence="11 12">AS62</strain>
    </source>
</reference>
<gene>
    <name evidence="11" type="ORF">WNY59_12960</name>
</gene>
<accession>A0ABU9T8Q4</accession>
<sequence length="434" mass="45340">MSVYGMMRTGVSGMEGQANRLAATADNIANSSTTGYKRYETLFSTQVVNQSVGGYSSGGVTTTSRQLVSQQGVLSFTTSSSDLAIEGDGFFVVQDQNGVPQLTRAGSFVPNSKGELVNAAGFKLLGYSYENGEPAAVANGFQGLVPVTVAQTELVAVPSTIGSISVNLDSRTPDPTAGTPPPPAKPTPFDNVAGSEYTSKTSIVTYNDLGNTVLLDVYYTKTDDNKWEVTVFDQSTATDGTGFPYGPDPYLGNAPLVSGTMTFDPNTGKLVGGDSISIPIPNGDTPGPILELDMASATQLATGFVVSDVEVNGNIPSSIELVQIGEDGRILGAYADGTTRDLFRIPVATVASPDQMRSKTGNIFTTTDLSGEVSLGFANEGGNGKIVSGALENSTVDIATELTIMIEAQRNYTANSKVFQTGSELTETVINLKR</sequence>
<dbReference type="InterPro" id="IPR020013">
    <property type="entry name" value="Flagellar_FlgE/F/G"/>
</dbReference>
<keyword evidence="11" id="KW-0966">Cell projection</keyword>
<dbReference type="InterPro" id="IPR053967">
    <property type="entry name" value="LlgE_F_G-like_D1"/>
</dbReference>
<dbReference type="InterPro" id="IPR011491">
    <property type="entry name" value="FlgE_D2"/>
</dbReference>
<evidence type="ECO:0000259" key="9">
    <source>
        <dbReference type="Pfam" id="PF07559"/>
    </source>
</evidence>